<feature type="domain" description="ZAD" evidence="8">
    <location>
        <begin position="6"/>
        <end position="83"/>
    </location>
</feature>
<feature type="binding site" evidence="6">
    <location>
        <position position="11"/>
    </location>
    <ligand>
        <name>Zn(2+)</name>
        <dbReference type="ChEBI" id="CHEBI:29105"/>
    </ligand>
</feature>
<proteinExistence type="predicted"/>
<dbReference type="PROSITE" id="PS00028">
    <property type="entry name" value="ZINC_FINGER_C2H2_1"/>
    <property type="match status" value="1"/>
</dbReference>
<dbReference type="InterPro" id="IPR050688">
    <property type="entry name" value="Zinc_finger/UBP_domain"/>
</dbReference>
<dbReference type="InterPro" id="IPR036236">
    <property type="entry name" value="Znf_C2H2_sf"/>
</dbReference>
<evidence type="ECO:0000313" key="10">
    <source>
        <dbReference type="Proteomes" id="UP001516400"/>
    </source>
</evidence>
<reference evidence="9 10" key="1">
    <citation type="journal article" date="2021" name="BMC Biol.">
        <title>Horizontally acquired antibacterial genes associated with adaptive radiation of ladybird beetles.</title>
        <authorList>
            <person name="Li H.S."/>
            <person name="Tang X.F."/>
            <person name="Huang Y.H."/>
            <person name="Xu Z.Y."/>
            <person name="Chen M.L."/>
            <person name="Du X.Y."/>
            <person name="Qiu B.Y."/>
            <person name="Chen P.T."/>
            <person name="Zhang W."/>
            <person name="Slipinski A."/>
            <person name="Escalona H.E."/>
            <person name="Waterhouse R.M."/>
            <person name="Zwick A."/>
            <person name="Pang H."/>
        </authorList>
    </citation>
    <scope>NUCLEOTIDE SEQUENCE [LARGE SCALE GENOMIC DNA]</scope>
    <source>
        <strain evidence="9">SYSU2018</strain>
    </source>
</reference>
<dbReference type="SUPFAM" id="SSF57667">
    <property type="entry name" value="beta-beta-alpha zinc fingers"/>
    <property type="match status" value="1"/>
</dbReference>
<dbReference type="PANTHER" id="PTHR24403:SF67">
    <property type="entry name" value="FI01116P-RELATED"/>
    <property type="match status" value="1"/>
</dbReference>
<evidence type="ECO:0000256" key="1">
    <source>
        <dbReference type="ARBA" id="ARBA00022723"/>
    </source>
</evidence>
<dbReference type="AlphaFoldDB" id="A0ABD2MZT3"/>
<dbReference type="InterPro" id="IPR012934">
    <property type="entry name" value="Znf_AD"/>
</dbReference>
<evidence type="ECO:0000256" key="4">
    <source>
        <dbReference type="ARBA" id="ARBA00022833"/>
    </source>
</evidence>
<dbReference type="Proteomes" id="UP001516400">
    <property type="component" value="Unassembled WGS sequence"/>
</dbReference>
<gene>
    <name evidence="9" type="ORF">HHI36_022186</name>
</gene>
<accession>A0ABD2MZT3</accession>
<dbReference type="Gene3D" id="3.30.160.60">
    <property type="entry name" value="Classic Zinc Finger"/>
    <property type="match status" value="2"/>
</dbReference>
<keyword evidence="3 5" id="KW-0863">Zinc-finger</keyword>
<dbReference type="Pfam" id="PF07776">
    <property type="entry name" value="zf-AD"/>
    <property type="match status" value="1"/>
</dbReference>
<organism evidence="9 10">
    <name type="scientific">Cryptolaemus montrouzieri</name>
    <dbReference type="NCBI Taxonomy" id="559131"/>
    <lineage>
        <taxon>Eukaryota</taxon>
        <taxon>Metazoa</taxon>
        <taxon>Ecdysozoa</taxon>
        <taxon>Arthropoda</taxon>
        <taxon>Hexapoda</taxon>
        <taxon>Insecta</taxon>
        <taxon>Pterygota</taxon>
        <taxon>Neoptera</taxon>
        <taxon>Endopterygota</taxon>
        <taxon>Coleoptera</taxon>
        <taxon>Polyphaga</taxon>
        <taxon>Cucujiformia</taxon>
        <taxon>Coccinelloidea</taxon>
        <taxon>Coccinellidae</taxon>
        <taxon>Scymninae</taxon>
        <taxon>Scymnini</taxon>
        <taxon>Cryptolaemus</taxon>
    </lineage>
</organism>
<feature type="domain" description="C2H2-type" evidence="7">
    <location>
        <begin position="287"/>
        <end position="314"/>
    </location>
</feature>
<keyword evidence="10" id="KW-1185">Reference proteome</keyword>
<keyword evidence="1 6" id="KW-0479">Metal-binding</keyword>
<keyword evidence="4 6" id="KW-0862">Zinc</keyword>
<dbReference type="GO" id="GO:0008270">
    <property type="term" value="F:zinc ion binding"/>
    <property type="evidence" value="ECO:0007669"/>
    <property type="project" value="UniProtKB-UniRule"/>
</dbReference>
<evidence type="ECO:0000313" key="9">
    <source>
        <dbReference type="EMBL" id="KAL3271715.1"/>
    </source>
</evidence>
<feature type="binding site" evidence="6">
    <location>
        <position position="8"/>
    </location>
    <ligand>
        <name>Zn(2+)</name>
        <dbReference type="ChEBI" id="CHEBI:29105"/>
    </ligand>
</feature>
<name>A0ABD2MZT3_9CUCU</name>
<evidence type="ECO:0000256" key="3">
    <source>
        <dbReference type="ARBA" id="ARBA00022771"/>
    </source>
</evidence>
<dbReference type="PROSITE" id="PS51915">
    <property type="entry name" value="ZAD"/>
    <property type="match status" value="1"/>
</dbReference>
<dbReference type="PROSITE" id="PS50157">
    <property type="entry name" value="ZINC_FINGER_C2H2_2"/>
    <property type="match status" value="1"/>
</dbReference>
<evidence type="ECO:0000259" key="7">
    <source>
        <dbReference type="PROSITE" id="PS50157"/>
    </source>
</evidence>
<evidence type="ECO:0000256" key="5">
    <source>
        <dbReference type="PROSITE-ProRule" id="PRU00042"/>
    </source>
</evidence>
<dbReference type="Gene3D" id="3.40.1800.20">
    <property type="match status" value="1"/>
</dbReference>
<comment type="caution">
    <text evidence="9">The sequence shown here is derived from an EMBL/GenBank/DDBJ whole genome shotgun (WGS) entry which is preliminary data.</text>
</comment>
<evidence type="ECO:0000256" key="2">
    <source>
        <dbReference type="ARBA" id="ARBA00022737"/>
    </source>
</evidence>
<dbReference type="SMART" id="SM00355">
    <property type="entry name" value="ZnF_C2H2"/>
    <property type="match status" value="6"/>
</dbReference>
<protein>
    <submittedName>
        <fullName evidence="9">Uncharacterized protein</fullName>
    </submittedName>
</protein>
<dbReference type="PANTHER" id="PTHR24403">
    <property type="entry name" value="ZINC FINGER PROTEIN"/>
    <property type="match status" value="1"/>
</dbReference>
<feature type="binding site" evidence="6">
    <location>
        <position position="56"/>
    </location>
    <ligand>
        <name>Zn(2+)</name>
        <dbReference type="ChEBI" id="CHEBI:29105"/>
    </ligand>
</feature>
<evidence type="ECO:0000259" key="8">
    <source>
        <dbReference type="PROSITE" id="PS51915"/>
    </source>
</evidence>
<keyword evidence="2" id="KW-0677">Repeat</keyword>
<dbReference type="InterPro" id="IPR013087">
    <property type="entry name" value="Znf_C2H2_type"/>
</dbReference>
<evidence type="ECO:0000256" key="6">
    <source>
        <dbReference type="PROSITE-ProRule" id="PRU01263"/>
    </source>
</evidence>
<dbReference type="EMBL" id="JABFTP020000042">
    <property type="protein sequence ID" value="KAL3271715.1"/>
    <property type="molecule type" value="Genomic_DNA"/>
</dbReference>
<dbReference type="SMART" id="SM00868">
    <property type="entry name" value="zf-AD"/>
    <property type="match status" value="1"/>
</dbReference>
<sequence>MSTESSICRICLLFTSNNQSLDVDSVMSTTNTLLRDMVQLCIPEMDLDLTTKPKICTTCSSEIEKFYNFKNSCLDTENKVRNFLDTHSSAKKDTKIDLIDVIQSNGIIINMNLDFNTNVPQNQNPSQTQTEMEVTEDDEDSEYKKYVLNKPDGNSINNDVVLFSCNICSYMTTDDAKLKDHKCFPESKKRQIMSMIRCNQCEFLSPTPKLLEEHKADAHPVWYSCGLCAFKTKFINVMTKHKNTAHVNNLNSNEHMADCKLCPYRAINAQFLQKHVRAMHYRPPPILSCTMCSYETSDRSNFKKHQYIHTKDKPHKCPSCMYQCVSPYQMKKHVEKQHADKKEFAYPSRQK</sequence>
<feature type="binding site" evidence="6">
    <location>
        <position position="59"/>
    </location>
    <ligand>
        <name>Zn(2+)</name>
        <dbReference type="ChEBI" id="CHEBI:29105"/>
    </ligand>
</feature>